<evidence type="ECO:0000313" key="5">
    <source>
        <dbReference type="EMBL" id="CEO89741.1"/>
    </source>
</evidence>
<reference evidence="6" key="1">
    <citation type="submission" date="2015-01" db="EMBL/GenBank/DDBJ databases">
        <authorList>
            <person name="Manzoor Shahid"/>
            <person name="Zubair Saima"/>
        </authorList>
    </citation>
    <scope>NUCLEOTIDE SEQUENCE [LARGE SCALE GENOMIC DNA]</scope>
    <source>
        <strain evidence="6">Sp3</strain>
    </source>
</reference>
<organism evidence="5 6">
    <name type="scientific">Syntrophaceticus schinkii</name>
    <dbReference type="NCBI Taxonomy" id="499207"/>
    <lineage>
        <taxon>Bacteria</taxon>
        <taxon>Bacillati</taxon>
        <taxon>Bacillota</taxon>
        <taxon>Clostridia</taxon>
        <taxon>Thermoanaerobacterales</taxon>
        <taxon>Thermoanaerobacterales Family III. Incertae Sedis</taxon>
        <taxon>Syntrophaceticus</taxon>
    </lineage>
</organism>
<sequence length="216" mass="23357">MEIGEEIYLDNAATSWPKPECVYQAVEKFNRRIGASPGRGSHSRTVAAGQMLLQTREDLAGLFNIEDSSRIVFTGNVTIAINIGLKGLLRPGDHVVTSSMEHNAVARPLYALQEKGVEVTTVQCAPDGSLDPSQIEQAITERTRLVCLLHASNLTGTIMPIDAVGEIAHRKGVLFMVDAAQTAGVLPVDVEKQRIDILAFTGHKGLLGPRERVGYT</sequence>
<dbReference type="PANTHER" id="PTHR11601">
    <property type="entry name" value="CYSTEINE DESULFURYLASE FAMILY MEMBER"/>
    <property type="match status" value="1"/>
</dbReference>
<comment type="catalytic activity">
    <reaction evidence="3">
        <text>(sulfur carrier)-H + L-cysteine = (sulfur carrier)-SH + L-alanine</text>
        <dbReference type="Rhea" id="RHEA:43892"/>
        <dbReference type="Rhea" id="RHEA-COMP:14737"/>
        <dbReference type="Rhea" id="RHEA-COMP:14739"/>
        <dbReference type="ChEBI" id="CHEBI:29917"/>
        <dbReference type="ChEBI" id="CHEBI:35235"/>
        <dbReference type="ChEBI" id="CHEBI:57972"/>
        <dbReference type="ChEBI" id="CHEBI:64428"/>
        <dbReference type="EC" id="2.8.1.7"/>
    </reaction>
</comment>
<dbReference type="PANTHER" id="PTHR11601:SF34">
    <property type="entry name" value="CYSTEINE DESULFURASE"/>
    <property type="match status" value="1"/>
</dbReference>
<dbReference type="SUPFAM" id="SSF53383">
    <property type="entry name" value="PLP-dependent transferases"/>
    <property type="match status" value="1"/>
</dbReference>
<protein>
    <submittedName>
        <fullName evidence="5">Putative cysteine desulfurase</fullName>
        <ecNumber evidence="5">2.8.1.7</ecNumber>
    </submittedName>
</protein>
<name>A0A0B7MP67_9FIRM</name>
<gene>
    <name evidence="5" type="ORF">SSCH_60002</name>
</gene>
<dbReference type="Gene3D" id="3.40.640.10">
    <property type="entry name" value="Type I PLP-dependent aspartate aminotransferase-like (Major domain)"/>
    <property type="match status" value="1"/>
</dbReference>
<dbReference type="InterPro" id="IPR015422">
    <property type="entry name" value="PyrdxlP-dep_Trfase_small"/>
</dbReference>
<dbReference type="EC" id="2.8.1.7" evidence="5"/>
<dbReference type="GO" id="GO:0031071">
    <property type="term" value="F:cysteine desulfurase activity"/>
    <property type="evidence" value="ECO:0007669"/>
    <property type="project" value="UniProtKB-EC"/>
</dbReference>
<dbReference type="Pfam" id="PF00266">
    <property type="entry name" value="Aminotran_5"/>
    <property type="match status" value="1"/>
</dbReference>
<dbReference type="InterPro" id="IPR015424">
    <property type="entry name" value="PyrdxlP-dep_Trfase"/>
</dbReference>
<dbReference type="InterPro" id="IPR000192">
    <property type="entry name" value="Aminotrans_V_dom"/>
</dbReference>
<dbReference type="EMBL" id="CDRZ01000258">
    <property type="protein sequence ID" value="CEO89741.1"/>
    <property type="molecule type" value="Genomic_DNA"/>
</dbReference>
<proteinExistence type="inferred from homology"/>
<dbReference type="AlphaFoldDB" id="A0A0B7MP67"/>
<evidence type="ECO:0000313" key="6">
    <source>
        <dbReference type="Proteomes" id="UP000046155"/>
    </source>
</evidence>
<evidence type="ECO:0000259" key="4">
    <source>
        <dbReference type="Pfam" id="PF00266"/>
    </source>
</evidence>
<comment type="similarity">
    <text evidence="2">Belongs to the class-V pyridoxal-phosphate-dependent aminotransferase family. NifS/IscS subfamily.</text>
</comment>
<dbReference type="Proteomes" id="UP000046155">
    <property type="component" value="Unassembled WGS sequence"/>
</dbReference>
<keyword evidence="6" id="KW-1185">Reference proteome</keyword>
<comment type="cofactor">
    <cofactor evidence="1">
        <name>pyridoxal 5'-phosphate</name>
        <dbReference type="ChEBI" id="CHEBI:597326"/>
    </cofactor>
</comment>
<feature type="domain" description="Aminotransferase class V" evidence="4">
    <location>
        <begin position="7"/>
        <end position="209"/>
    </location>
</feature>
<accession>A0A0B7MP67</accession>
<evidence type="ECO:0000256" key="3">
    <source>
        <dbReference type="ARBA" id="ARBA00050776"/>
    </source>
</evidence>
<evidence type="ECO:0000256" key="1">
    <source>
        <dbReference type="ARBA" id="ARBA00001933"/>
    </source>
</evidence>
<dbReference type="Gene3D" id="3.90.1150.10">
    <property type="entry name" value="Aspartate Aminotransferase, domain 1"/>
    <property type="match status" value="1"/>
</dbReference>
<evidence type="ECO:0000256" key="2">
    <source>
        <dbReference type="ARBA" id="ARBA00006490"/>
    </source>
</evidence>
<dbReference type="InterPro" id="IPR015421">
    <property type="entry name" value="PyrdxlP-dep_Trfase_major"/>
</dbReference>
<keyword evidence="5" id="KW-0808">Transferase</keyword>
<dbReference type="RefSeq" id="WP_052835601.1">
    <property type="nucleotide sequence ID" value="NZ_CDRZ01000258.1"/>
</dbReference>